<feature type="compositionally biased region" description="Basic and acidic residues" evidence="1">
    <location>
        <begin position="148"/>
        <end position="163"/>
    </location>
</feature>
<dbReference type="Pfam" id="PF10604">
    <property type="entry name" value="Polyketide_cyc2"/>
    <property type="match status" value="1"/>
</dbReference>
<dbReference type="OrthoDB" id="1364128at2"/>
<dbReference type="InterPro" id="IPR023393">
    <property type="entry name" value="START-like_dom_sf"/>
</dbReference>
<evidence type="ECO:0000313" key="2">
    <source>
        <dbReference type="EMBL" id="SMX30105.1"/>
    </source>
</evidence>
<organism evidence="2 3">
    <name type="scientific">Pelagimonas phthalicica</name>
    <dbReference type="NCBI Taxonomy" id="1037362"/>
    <lineage>
        <taxon>Bacteria</taxon>
        <taxon>Pseudomonadati</taxon>
        <taxon>Pseudomonadota</taxon>
        <taxon>Alphaproteobacteria</taxon>
        <taxon>Rhodobacterales</taxon>
        <taxon>Roseobacteraceae</taxon>
        <taxon>Pelagimonas</taxon>
    </lineage>
</organism>
<dbReference type="Gene3D" id="3.30.530.20">
    <property type="match status" value="1"/>
</dbReference>
<dbReference type="EMBL" id="FXXP01000003">
    <property type="protein sequence ID" value="SMX30105.1"/>
    <property type="molecule type" value="Genomic_DNA"/>
</dbReference>
<gene>
    <name evidence="2" type="ORF">TRP8649_04245</name>
</gene>
<accession>A0A238JI53</accession>
<dbReference type="InterPro" id="IPR019587">
    <property type="entry name" value="Polyketide_cyclase/dehydratase"/>
</dbReference>
<dbReference type="Proteomes" id="UP000225972">
    <property type="component" value="Unassembled WGS sequence"/>
</dbReference>
<name>A0A238JI53_9RHOB</name>
<evidence type="ECO:0000256" key="1">
    <source>
        <dbReference type="SAM" id="MobiDB-lite"/>
    </source>
</evidence>
<keyword evidence="3" id="KW-1185">Reference proteome</keyword>
<reference evidence="3" key="1">
    <citation type="submission" date="2017-05" db="EMBL/GenBank/DDBJ databases">
        <authorList>
            <person name="Rodrigo-Torres L."/>
            <person name="Arahal R. D."/>
            <person name="Lucena T."/>
        </authorList>
    </citation>
    <scope>NUCLEOTIDE SEQUENCE [LARGE SCALE GENOMIC DNA]</scope>
    <source>
        <strain evidence="3">CECT 8649</strain>
    </source>
</reference>
<dbReference type="AlphaFoldDB" id="A0A238JI53"/>
<dbReference type="SUPFAM" id="SSF55961">
    <property type="entry name" value="Bet v1-like"/>
    <property type="match status" value="1"/>
</dbReference>
<evidence type="ECO:0000313" key="3">
    <source>
        <dbReference type="Proteomes" id="UP000225972"/>
    </source>
</evidence>
<dbReference type="CDD" id="cd07821">
    <property type="entry name" value="PYR_PYL_RCAR_like"/>
    <property type="match status" value="1"/>
</dbReference>
<dbReference type="RefSeq" id="WP_099248868.1">
    <property type="nucleotide sequence ID" value="NZ_FXXP01000003.1"/>
</dbReference>
<proteinExistence type="predicted"/>
<sequence length="175" mass="19375">MSANKLPGRYSLTTETDVNAPADKVWEVLADFSAPDTYAQQVTLAYSLTPDLQGLGEKRHCDIKGFGSIQEEIIAWDAGRSLTYSVTPLGPLAASTSRWTVWPNGEGRSKITVELGYDLRFWPIGWIMHALFMRRALKKALPQGPEAVKTRVETGQSLRDRRAPHGQPQLKPALA</sequence>
<feature type="region of interest" description="Disordered" evidence="1">
    <location>
        <begin position="143"/>
        <end position="175"/>
    </location>
</feature>
<protein>
    <submittedName>
        <fullName evidence="2">Polyketide cyclase / dehydrase and lipid transport</fullName>
    </submittedName>
</protein>